<dbReference type="GO" id="GO:0005643">
    <property type="term" value="C:nuclear pore"/>
    <property type="evidence" value="ECO:0007669"/>
    <property type="project" value="TreeGrafter"/>
</dbReference>
<keyword evidence="3" id="KW-1185">Reference proteome</keyword>
<dbReference type="InterPro" id="IPR015943">
    <property type="entry name" value="WD40/YVTN_repeat-like_dom_sf"/>
</dbReference>
<protein>
    <submittedName>
        <fullName evidence="2">Uncharacterized protein</fullName>
    </submittedName>
</protein>
<dbReference type="Pfam" id="PF00400">
    <property type="entry name" value="WD40"/>
    <property type="match status" value="1"/>
</dbReference>
<dbReference type="GO" id="GO:0006913">
    <property type="term" value="P:nucleocytoplasmic transport"/>
    <property type="evidence" value="ECO:0007669"/>
    <property type="project" value="TreeGrafter"/>
</dbReference>
<dbReference type="SUPFAM" id="SSF82171">
    <property type="entry name" value="DPP6 N-terminal domain-like"/>
    <property type="match status" value="1"/>
</dbReference>
<dbReference type="FunFam" id="2.130.10.10:FF:000434">
    <property type="entry name" value="Aladin isoform A"/>
    <property type="match status" value="1"/>
</dbReference>
<dbReference type="EMBL" id="RDQH01000338">
    <property type="protein sequence ID" value="RXH80906.1"/>
    <property type="molecule type" value="Genomic_DNA"/>
</dbReference>
<evidence type="ECO:0000256" key="1">
    <source>
        <dbReference type="PROSITE-ProRule" id="PRU00221"/>
    </source>
</evidence>
<dbReference type="PANTHER" id="PTHR14494">
    <property type="entry name" value="ALADIN/ADRACALIN/AAAS"/>
    <property type="match status" value="1"/>
</dbReference>
<dbReference type="InterPro" id="IPR011044">
    <property type="entry name" value="Quino_amine_DH_bsu"/>
</dbReference>
<accession>A0A498IBR6</accession>
<evidence type="ECO:0000313" key="2">
    <source>
        <dbReference type="EMBL" id="RXH80906.1"/>
    </source>
</evidence>
<reference evidence="2 3" key="1">
    <citation type="submission" date="2018-10" db="EMBL/GenBank/DDBJ databases">
        <title>A high-quality apple genome assembly.</title>
        <authorList>
            <person name="Hu J."/>
        </authorList>
    </citation>
    <scope>NUCLEOTIDE SEQUENCE [LARGE SCALE GENOMIC DNA]</scope>
    <source>
        <strain evidence="3">cv. HFTH1</strain>
        <tissue evidence="2">Young leaf</tissue>
    </source>
</reference>
<dbReference type="InterPro" id="IPR001680">
    <property type="entry name" value="WD40_rpt"/>
</dbReference>
<gene>
    <name evidence="2" type="ORF">DVH24_004820</name>
</gene>
<sequence length="782" mass="87722">MPSFPHPGSVTICEINRDLITAESLSDDVAKDTYGKILGMVFSPLPFQSDQLVQPPSPDHDAEQVVTTSPTKGFLKNLQGIINLTPLFRPNHVSVGVKTCTRKNSLNVDVTIELQVNLLPEVDLQGVSWHQHKHVVALISGPNQVIIRDFEDLEGKEPCILANESQREVKVLEWRPNGGRQLAVACKQVPQFCCSRSISTFYIFRQAVSCKTEFLSLHVFDFRGGICIWAASFPGSAASIRSGSSSFLGTLSRGSGIRSTLVDFLRTHNEEQISALSWSPDGRYPNSLYSDFQLWLNFGDSTLHEYGGFPAIYHCHPYLQTLSNVLTKLYIFVFLLHCIAVFHKKITFSTVLCCGINFHFIHRDILKQEKSLYFQINFTLCSVILPTGMLLSYAAPSLLQETEEEISFAKTCGWGNVLNVLFLRLENMPRLSASFHAYSVIRKSRALSRVNILSWLVDHNKNSSWMDDWKSASGVLCDRCMPLKLKGKFYRTEVRPSVLYGRDILRRLGKNNKRQRLHLILLLKAGICFSFKKGINYLMVLFLEAEKVHSYFEIYDFISLTGFSGLGTPIRRGLGGISMLKWSPTGDYFFSAKFDGTFYLWETNTWTSEPWSSTSGFVKGASWDPDGRMILLAFSKSSTMGSIHFASKPPSLDAHLLPVELPEMMSLTNSQGIEKIAWDASGERLAISFKDGGDLYWGLIAIYDVRRTPLISASLIGFIRGPGDNPKPVAFSFHDKFKQGPLLFVVSPSPSTQMLCALLYPMCWSSGFCSTYPLISRSHLLP</sequence>
<dbReference type="PANTHER" id="PTHR14494:SF0">
    <property type="entry name" value="ALADIN"/>
    <property type="match status" value="1"/>
</dbReference>
<dbReference type="InterPro" id="IPR045139">
    <property type="entry name" value="Aladin"/>
</dbReference>
<dbReference type="Proteomes" id="UP000290289">
    <property type="component" value="Chromosome 12"/>
</dbReference>
<dbReference type="PROSITE" id="PS50082">
    <property type="entry name" value="WD_REPEATS_2"/>
    <property type="match status" value="1"/>
</dbReference>
<comment type="caution">
    <text evidence="2">The sequence shown here is derived from an EMBL/GenBank/DDBJ whole genome shotgun (WGS) entry which is preliminary data.</text>
</comment>
<evidence type="ECO:0000313" key="3">
    <source>
        <dbReference type="Proteomes" id="UP000290289"/>
    </source>
</evidence>
<dbReference type="STRING" id="3750.A0A498IBR6"/>
<organism evidence="2 3">
    <name type="scientific">Malus domestica</name>
    <name type="common">Apple</name>
    <name type="synonym">Pyrus malus</name>
    <dbReference type="NCBI Taxonomy" id="3750"/>
    <lineage>
        <taxon>Eukaryota</taxon>
        <taxon>Viridiplantae</taxon>
        <taxon>Streptophyta</taxon>
        <taxon>Embryophyta</taxon>
        <taxon>Tracheophyta</taxon>
        <taxon>Spermatophyta</taxon>
        <taxon>Magnoliopsida</taxon>
        <taxon>eudicotyledons</taxon>
        <taxon>Gunneridae</taxon>
        <taxon>Pentapetalae</taxon>
        <taxon>rosids</taxon>
        <taxon>fabids</taxon>
        <taxon>Rosales</taxon>
        <taxon>Rosaceae</taxon>
        <taxon>Amygdaloideae</taxon>
        <taxon>Maleae</taxon>
        <taxon>Malus</taxon>
    </lineage>
</organism>
<dbReference type="SUPFAM" id="SSF50969">
    <property type="entry name" value="YVTN repeat-like/Quinoprotein amine dehydrogenase"/>
    <property type="match status" value="1"/>
</dbReference>
<dbReference type="AlphaFoldDB" id="A0A498IBR6"/>
<proteinExistence type="predicted"/>
<name>A0A498IBR6_MALDO</name>
<keyword evidence="1" id="KW-0853">WD repeat</keyword>
<feature type="repeat" description="WD" evidence="1">
    <location>
        <begin position="577"/>
        <end position="605"/>
    </location>
</feature>
<dbReference type="Gene3D" id="2.130.10.10">
    <property type="entry name" value="YVTN repeat-like/Quinoprotein amine dehydrogenase"/>
    <property type="match status" value="1"/>
</dbReference>